<reference evidence="2" key="1">
    <citation type="journal article" date="2021" name="BMC Genomics">
        <title>Chromosome-level genome assembly and manually-curated proteome of model necrotroph Parastagonospora nodorum Sn15 reveals a genome-wide trove of candidate effector homologs, and redundancy of virulence-related functions within an accessory chromosome.</title>
        <authorList>
            <person name="Bertazzoni S."/>
            <person name="Jones D.A.B."/>
            <person name="Phan H.T."/>
            <person name="Tan K.-C."/>
            <person name="Hane J.K."/>
        </authorList>
    </citation>
    <scope>NUCLEOTIDE SEQUENCE [LARGE SCALE GENOMIC DNA]</scope>
    <source>
        <strain evidence="2">SN15 / ATCC MYA-4574 / FGSC 10173)</strain>
    </source>
</reference>
<name>A0A7U2F9S0_PHANO</name>
<sequence>MGRTYAQSRQCDDSSKQALFVNPVIRDALQDALRVMLKFKIAAGLHSDPKLYHKLRLERGDTEIWVVSSRKCRFTWRCTLVEIAVRLTSLLPSYHHHED</sequence>
<dbReference type="VEuPathDB" id="FungiDB:JI435_438940"/>
<protein>
    <submittedName>
        <fullName evidence="1">Uncharacterized protein</fullName>
    </submittedName>
</protein>
<evidence type="ECO:0000313" key="1">
    <source>
        <dbReference type="EMBL" id="QRD01152.1"/>
    </source>
</evidence>
<keyword evidence="2" id="KW-1185">Reference proteome</keyword>
<dbReference type="Proteomes" id="UP000663193">
    <property type="component" value="Chromosome 12"/>
</dbReference>
<accession>A0A7U2F9S0</accession>
<proteinExistence type="predicted"/>
<dbReference type="AlphaFoldDB" id="A0A7U2F9S0"/>
<dbReference type="EMBL" id="CP069034">
    <property type="protein sequence ID" value="QRD01152.1"/>
    <property type="molecule type" value="Genomic_DNA"/>
</dbReference>
<gene>
    <name evidence="1" type="ORF">JI435_438940</name>
</gene>
<organism evidence="1 2">
    <name type="scientific">Phaeosphaeria nodorum (strain SN15 / ATCC MYA-4574 / FGSC 10173)</name>
    <name type="common">Glume blotch fungus</name>
    <name type="synonym">Parastagonospora nodorum</name>
    <dbReference type="NCBI Taxonomy" id="321614"/>
    <lineage>
        <taxon>Eukaryota</taxon>
        <taxon>Fungi</taxon>
        <taxon>Dikarya</taxon>
        <taxon>Ascomycota</taxon>
        <taxon>Pezizomycotina</taxon>
        <taxon>Dothideomycetes</taxon>
        <taxon>Pleosporomycetidae</taxon>
        <taxon>Pleosporales</taxon>
        <taxon>Pleosporineae</taxon>
        <taxon>Phaeosphaeriaceae</taxon>
        <taxon>Parastagonospora</taxon>
    </lineage>
</organism>
<evidence type="ECO:0000313" key="2">
    <source>
        <dbReference type="Proteomes" id="UP000663193"/>
    </source>
</evidence>